<dbReference type="KEGG" id="pvt:110073776"/>
<evidence type="ECO:0000256" key="2">
    <source>
        <dbReference type="ARBA" id="ARBA00022729"/>
    </source>
</evidence>
<evidence type="ECO:0000313" key="6">
    <source>
        <dbReference type="Proteomes" id="UP001652642"/>
    </source>
</evidence>
<dbReference type="GeneID" id="110073776"/>
<sequence>MLRFSMLLFFAVSATTISEKRQKCLEGAGHKYKPTPENYLQECTLYAKSSCCHANITEELIHSPIIKVNTTYWNRCGNISKLCESYMKKIECFYQCSPHAALWAHHQYPGAIESVPLCQHFCDDWFEACKDDLTCVNNWLTDWQIDEKGENHCKNECIPYRKMYANGTDICKRMWGHSFNVSDSTCLCLQMDEMDDKAIKIIEERFSSNSSSNSSGRSEEDHYCLQKMEKRREMKKMKEEGVETS</sequence>
<feature type="signal peptide" evidence="4">
    <location>
        <begin position="1"/>
        <end position="16"/>
    </location>
</feature>
<evidence type="ECO:0000256" key="1">
    <source>
        <dbReference type="ARBA" id="ARBA00007932"/>
    </source>
</evidence>
<evidence type="ECO:0000313" key="8">
    <source>
        <dbReference type="RefSeq" id="XP_020639012.2"/>
    </source>
</evidence>
<comment type="similarity">
    <text evidence="1">Belongs to the folate receptor family.</text>
</comment>
<dbReference type="Proteomes" id="UP001652642">
    <property type="component" value="Chromosome 4"/>
</dbReference>
<proteinExistence type="inferred from homology"/>
<dbReference type="GO" id="GO:1902444">
    <property type="term" value="F:riboflavin binding"/>
    <property type="evidence" value="ECO:0007669"/>
    <property type="project" value="TreeGrafter"/>
</dbReference>
<dbReference type="Pfam" id="PF03024">
    <property type="entry name" value="Folate_rec"/>
    <property type="match status" value="1"/>
</dbReference>
<gene>
    <name evidence="7 8" type="primary">LOC110073776</name>
</gene>
<reference evidence="7 8" key="1">
    <citation type="submission" date="2025-05" db="UniProtKB">
        <authorList>
            <consortium name="RefSeq"/>
        </authorList>
    </citation>
    <scope>IDENTIFICATION</scope>
</reference>
<evidence type="ECO:0000256" key="4">
    <source>
        <dbReference type="SAM" id="SignalP"/>
    </source>
</evidence>
<dbReference type="InterPro" id="IPR018143">
    <property type="entry name" value="Folate_rcpt-like"/>
</dbReference>
<dbReference type="InterPro" id="IPR004269">
    <property type="entry name" value="Folate_rcpt"/>
</dbReference>
<name>A0A6J0SRK7_9SAUR</name>
<accession>A0A6J0SRK7</accession>
<dbReference type="GO" id="GO:0032217">
    <property type="term" value="F:riboflavin transmembrane transporter activity"/>
    <property type="evidence" value="ECO:0007669"/>
    <property type="project" value="TreeGrafter"/>
</dbReference>
<evidence type="ECO:0000259" key="5">
    <source>
        <dbReference type="Pfam" id="PF03024"/>
    </source>
</evidence>
<feature type="domain" description="Folate receptor-like" evidence="5">
    <location>
        <begin position="24"/>
        <end position="190"/>
    </location>
</feature>
<feature type="chain" id="PRO_5044637929" evidence="4">
    <location>
        <begin position="17"/>
        <end position="245"/>
    </location>
</feature>
<protein>
    <submittedName>
        <fullName evidence="7 8">Riboflavin-binding protein-like isoform X1</fullName>
    </submittedName>
</protein>
<evidence type="ECO:0000256" key="3">
    <source>
        <dbReference type="ARBA" id="ARBA00023157"/>
    </source>
</evidence>
<keyword evidence="6" id="KW-1185">Reference proteome</keyword>
<dbReference type="AlphaFoldDB" id="A0A6J0SRK7"/>
<dbReference type="PANTHER" id="PTHR10517:SF19">
    <property type="entry name" value="RETBINDIN"/>
    <property type="match status" value="1"/>
</dbReference>
<dbReference type="OrthoDB" id="5982417at2759"/>
<keyword evidence="2 4" id="KW-0732">Signal</keyword>
<dbReference type="RefSeq" id="XP_020639012.2">
    <property type="nucleotide sequence ID" value="XM_020783353.2"/>
</dbReference>
<dbReference type="GO" id="GO:0009897">
    <property type="term" value="C:external side of plasma membrane"/>
    <property type="evidence" value="ECO:0007669"/>
    <property type="project" value="TreeGrafter"/>
</dbReference>
<keyword evidence="3" id="KW-1015">Disulfide bond</keyword>
<dbReference type="GO" id="GO:0038023">
    <property type="term" value="F:signaling receptor activity"/>
    <property type="evidence" value="ECO:0007669"/>
    <property type="project" value="TreeGrafter"/>
</dbReference>
<organism evidence="6 8">
    <name type="scientific">Pogona vitticeps</name>
    <name type="common">central bearded dragon</name>
    <dbReference type="NCBI Taxonomy" id="103695"/>
    <lineage>
        <taxon>Eukaryota</taxon>
        <taxon>Metazoa</taxon>
        <taxon>Chordata</taxon>
        <taxon>Craniata</taxon>
        <taxon>Vertebrata</taxon>
        <taxon>Euteleostomi</taxon>
        <taxon>Lepidosauria</taxon>
        <taxon>Squamata</taxon>
        <taxon>Bifurcata</taxon>
        <taxon>Unidentata</taxon>
        <taxon>Episquamata</taxon>
        <taxon>Toxicofera</taxon>
        <taxon>Iguania</taxon>
        <taxon>Acrodonta</taxon>
        <taxon>Agamidae</taxon>
        <taxon>Amphibolurinae</taxon>
        <taxon>Pogona</taxon>
    </lineage>
</organism>
<evidence type="ECO:0000313" key="7">
    <source>
        <dbReference type="RefSeq" id="XP_020639011.2"/>
    </source>
</evidence>
<dbReference type="PANTHER" id="PTHR10517">
    <property type="entry name" value="FOLATE RECEPTOR"/>
    <property type="match status" value="1"/>
</dbReference>
<dbReference type="RefSeq" id="XP_020639011.2">
    <property type="nucleotide sequence ID" value="XM_020783352.2"/>
</dbReference>